<dbReference type="Pfam" id="PF24696">
    <property type="entry name" value="UGSC"/>
    <property type="match status" value="1"/>
</dbReference>
<proteinExistence type="predicted"/>
<name>A0YEG2_9GAMM</name>
<dbReference type="EMBL" id="AAVT01000006">
    <property type="protein sequence ID" value="EAW30798.1"/>
    <property type="molecule type" value="Genomic_DNA"/>
</dbReference>
<sequence>MRDGINIAKLGMPSVALVTEDYWPQGDFVAKSLGMPNVPRVQLPHPVAGTGETNLSRIAEQVVDDIVSKFKSSGDL</sequence>
<gene>
    <name evidence="2" type="ORF">GP2143_02704</name>
</gene>
<evidence type="ECO:0000313" key="2">
    <source>
        <dbReference type="EMBL" id="EAW30798.1"/>
    </source>
</evidence>
<accession>A0YEG2</accession>
<dbReference type="InterPro" id="IPR057767">
    <property type="entry name" value="UGSC-like_dom"/>
</dbReference>
<dbReference type="OrthoDB" id="2990547at2"/>
<dbReference type="Proteomes" id="UP000004931">
    <property type="component" value="Unassembled WGS sequence"/>
</dbReference>
<reference evidence="2 3" key="1">
    <citation type="journal article" date="2010" name="J. Bacteriol.">
        <title>Genome sequence of the oligotrophic marine Gammaproteobacterium HTCC2143, isolated from the Oregon Coast.</title>
        <authorList>
            <person name="Oh H.M."/>
            <person name="Kang I."/>
            <person name="Ferriera S."/>
            <person name="Giovannoni S.J."/>
            <person name="Cho J.C."/>
        </authorList>
    </citation>
    <scope>NUCLEOTIDE SEQUENCE [LARGE SCALE GENOMIC DNA]</scope>
    <source>
        <strain evidence="2 3">HTCC2143</strain>
    </source>
</reference>
<evidence type="ECO:0000259" key="1">
    <source>
        <dbReference type="Pfam" id="PF24696"/>
    </source>
</evidence>
<protein>
    <recommendedName>
        <fullName evidence="1">UGSC-like domain-containing protein</fullName>
    </recommendedName>
</protein>
<feature type="domain" description="UGSC-like" evidence="1">
    <location>
        <begin position="1"/>
        <end position="70"/>
    </location>
</feature>
<dbReference type="STRING" id="247633.GP2143_02704"/>
<keyword evidence="3" id="KW-1185">Reference proteome</keyword>
<dbReference type="AlphaFoldDB" id="A0YEG2"/>
<evidence type="ECO:0000313" key="3">
    <source>
        <dbReference type="Proteomes" id="UP000004931"/>
    </source>
</evidence>
<organism evidence="2 3">
    <name type="scientific">marine gamma proteobacterium HTCC2143</name>
    <dbReference type="NCBI Taxonomy" id="247633"/>
    <lineage>
        <taxon>Bacteria</taxon>
        <taxon>Pseudomonadati</taxon>
        <taxon>Pseudomonadota</taxon>
        <taxon>Gammaproteobacteria</taxon>
        <taxon>Cellvibrionales</taxon>
        <taxon>Spongiibacteraceae</taxon>
        <taxon>BD1-7 clade</taxon>
    </lineage>
</organism>
<comment type="caution">
    <text evidence="2">The sequence shown here is derived from an EMBL/GenBank/DDBJ whole genome shotgun (WGS) entry which is preliminary data.</text>
</comment>